<organism evidence="2 3">
    <name type="scientific">Chelatococcus albus</name>
    <dbReference type="NCBI Taxonomy" id="3047466"/>
    <lineage>
        <taxon>Bacteria</taxon>
        <taxon>Pseudomonadati</taxon>
        <taxon>Pseudomonadota</taxon>
        <taxon>Alphaproteobacteria</taxon>
        <taxon>Hyphomicrobiales</taxon>
        <taxon>Chelatococcaceae</taxon>
        <taxon>Chelatococcus</taxon>
    </lineage>
</organism>
<reference evidence="2 3" key="1">
    <citation type="submission" date="2023-05" db="EMBL/GenBank/DDBJ databases">
        <title>Chelatococcus sp. nov., a moderately thermophilic bacterium isolated from hot spring microbial mat.</title>
        <authorList>
            <person name="Hu C.-J."/>
            <person name="Li W.-J."/>
        </authorList>
    </citation>
    <scope>NUCLEOTIDE SEQUENCE [LARGE SCALE GENOMIC DNA]</scope>
    <source>
        <strain evidence="2 3">SYSU G07232</strain>
    </source>
</reference>
<evidence type="ECO:0000313" key="2">
    <source>
        <dbReference type="EMBL" id="MDJ1157692.1"/>
    </source>
</evidence>
<proteinExistence type="predicted"/>
<accession>A0ABT7AE99</accession>
<dbReference type="RefSeq" id="WP_283739669.1">
    <property type="nucleotide sequence ID" value="NZ_JASJEV010000002.1"/>
</dbReference>
<feature type="transmembrane region" description="Helical" evidence="1">
    <location>
        <begin position="40"/>
        <end position="58"/>
    </location>
</feature>
<protein>
    <submittedName>
        <fullName evidence="2">DUF423 domain-containing protein</fullName>
    </submittedName>
</protein>
<evidence type="ECO:0000313" key="3">
    <source>
        <dbReference type="Proteomes" id="UP001321492"/>
    </source>
</evidence>
<dbReference type="EMBL" id="JASJEV010000002">
    <property type="protein sequence ID" value="MDJ1157692.1"/>
    <property type="molecule type" value="Genomic_DNA"/>
</dbReference>
<dbReference type="InterPro" id="IPR006696">
    <property type="entry name" value="DUF423"/>
</dbReference>
<gene>
    <name evidence="2" type="ORF">QNA08_05535</name>
</gene>
<keyword evidence="1" id="KW-1133">Transmembrane helix</keyword>
<comment type="caution">
    <text evidence="2">The sequence shown here is derived from an EMBL/GenBank/DDBJ whole genome shotgun (WGS) entry which is preliminary data.</text>
</comment>
<keyword evidence="1" id="KW-0812">Transmembrane</keyword>
<dbReference type="Proteomes" id="UP001321492">
    <property type="component" value="Unassembled WGS sequence"/>
</dbReference>
<keyword evidence="1" id="KW-0472">Membrane</keyword>
<sequence length="121" mass="12101">MTDRLFIALGALFGFWGVAAAAASAHVAGSGSLGTAANFLLFHGPLLVALPAVARAWVGHAGLLRAGGCFIALGVGLFSGDLALRALVGLPLFPMAAPTGGFTLMLGWAAIGASSLIRTRL</sequence>
<keyword evidence="3" id="KW-1185">Reference proteome</keyword>
<dbReference type="Pfam" id="PF04241">
    <property type="entry name" value="DUF423"/>
    <property type="match status" value="1"/>
</dbReference>
<name>A0ABT7AE99_9HYPH</name>
<evidence type="ECO:0000256" key="1">
    <source>
        <dbReference type="SAM" id="Phobius"/>
    </source>
</evidence>
<feature type="transmembrane region" description="Helical" evidence="1">
    <location>
        <begin position="99"/>
        <end position="117"/>
    </location>
</feature>